<reference evidence="1 2" key="1">
    <citation type="submission" date="2019-06" db="EMBL/GenBank/DDBJ databases">
        <title>Genome Sequence of the Brown Rot Fungal Pathogen Monilinia fructicola.</title>
        <authorList>
            <person name="De Miccolis Angelini R.M."/>
            <person name="Landi L."/>
            <person name="Abate D."/>
            <person name="Pollastro S."/>
            <person name="Romanazzi G."/>
            <person name="Faretra F."/>
        </authorList>
    </citation>
    <scope>NUCLEOTIDE SEQUENCE [LARGE SCALE GENOMIC DNA]</scope>
    <source>
        <strain evidence="1 2">Mfrc123</strain>
    </source>
</reference>
<accession>A0A5M9K0E3</accession>
<proteinExistence type="predicted"/>
<keyword evidence="2" id="KW-1185">Reference proteome</keyword>
<protein>
    <submittedName>
        <fullName evidence="1">Uncharacterized protein</fullName>
    </submittedName>
</protein>
<evidence type="ECO:0000313" key="1">
    <source>
        <dbReference type="EMBL" id="KAA8573909.1"/>
    </source>
</evidence>
<comment type="caution">
    <text evidence="1">The sequence shown here is derived from an EMBL/GenBank/DDBJ whole genome shotgun (WGS) entry which is preliminary data.</text>
</comment>
<sequence length="74" mass="8405">MDDKRMRGELDGQIATHNYPPLLNPYQTLEVVSLGYDSVEIFTHPILHPALPNWNLYPLLSHPIPSPTGQQENL</sequence>
<organism evidence="1 2">
    <name type="scientific">Monilinia fructicola</name>
    <name type="common">Brown rot fungus</name>
    <name type="synonym">Ciboria fructicola</name>
    <dbReference type="NCBI Taxonomy" id="38448"/>
    <lineage>
        <taxon>Eukaryota</taxon>
        <taxon>Fungi</taxon>
        <taxon>Dikarya</taxon>
        <taxon>Ascomycota</taxon>
        <taxon>Pezizomycotina</taxon>
        <taxon>Leotiomycetes</taxon>
        <taxon>Helotiales</taxon>
        <taxon>Sclerotiniaceae</taxon>
        <taxon>Monilinia</taxon>
    </lineage>
</organism>
<dbReference type="EMBL" id="VICG01000003">
    <property type="protein sequence ID" value="KAA8573909.1"/>
    <property type="molecule type" value="Genomic_DNA"/>
</dbReference>
<evidence type="ECO:0000313" key="2">
    <source>
        <dbReference type="Proteomes" id="UP000322873"/>
    </source>
</evidence>
<name>A0A5M9K0E3_MONFR</name>
<dbReference type="AlphaFoldDB" id="A0A5M9K0E3"/>
<dbReference type="Proteomes" id="UP000322873">
    <property type="component" value="Unassembled WGS sequence"/>
</dbReference>
<gene>
    <name evidence="1" type="ORF">EYC84_005454</name>
</gene>